<dbReference type="Pfam" id="PF00557">
    <property type="entry name" value="Peptidase_M24"/>
    <property type="match status" value="1"/>
</dbReference>
<evidence type="ECO:0000313" key="2">
    <source>
        <dbReference type="EMBL" id="VAV98866.1"/>
    </source>
</evidence>
<dbReference type="PANTHER" id="PTHR46112">
    <property type="entry name" value="AMINOPEPTIDASE"/>
    <property type="match status" value="1"/>
</dbReference>
<dbReference type="AlphaFoldDB" id="A0A3B0SD99"/>
<gene>
    <name evidence="2" type="ORF">MNBD_ACTINO02-1367</name>
</gene>
<feature type="non-terminal residue" evidence="2">
    <location>
        <position position="1"/>
    </location>
</feature>
<dbReference type="InterPro" id="IPR000994">
    <property type="entry name" value="Pept_M24"/>
</dbReference>
<dbReference type="SUPFAM" id="SSF55920">
    <property type="entry name" value="Creatinase/aminopeptidase"/>
    <property type="match status" value="1"/>
</dbReference>
<dbReference type="InterPro" id="IPR036005">
    <property type="entry name" value="Creatinase/aminopeptidase-like"/>
</dbReference>
<dbReference type="PANTHER" id="PTHR46112:SF3">
    <property type="entry name" value="AMINOPEPTIDASE YPDF"/>
    <property type="match status" value="1"/>
</dbReference>
<proteinExistence type="predicted"/>
<feature type="domain" description="Peptidase M24" evidence="1">
    <location>
        <begin position="1"/>
        <end position="54"/>
    </location>
</feature>
<evidence type="ECO:0000259" key="1">
    <source>
        <dbReference type="Pfam" id="PF00557"/>
    </source>
</evidence>
<accession>A0A3B0SD99</accession>
<dbReference type="InterPro" id="IPR050659">
    <property type="entry name" value="Peptidase_M24B"/>
</dbReference>
<name>A0A3B0SD99_9ZZZZ</name>
<dbReference type="Gene3D" id="3.90.230.10">
    <property type="entry name" value="Creatinase/methionine aminopeptidase superfamily"/>
    <property type="match status" value="1"/>
</dbReference>
<reference evidence="2" key="1">
    <citation type="submission" date="2018-06" db="EMBL/GenBank/DDBJ databases">
        <authorList>
            <person name="Zhirakovskaya E."/>
        </authorList>
    </citation>
    <scope>NUCLEOTIDE SEQUENCE</scope>
</reference>
<dbReference type="EMBL" id="UOEK01000146">
    <property type="protein sequence ID" value="VAV98866.1"/>
    <property type="molecule type" value="Genomic_DNA"/>
</dbReference>
<sequence length="71" mass="7664">RTGHGIGLEVHESPYIVEGNELPLAAGMVFSVEPGIYVPGQFGMRIEDIVIATDAGPERCNNSPHEFVSVR</sequence>
<protein>
    <recommendedName>
        <fullName evidence="1">Peptidase M24 domain-containing protein</fullName>
    </recommendedName>
</protein>
<organism evidence="2">
    <name type="scientific">hydrothermal vent metagenome</name>
    <dbReference type="NCBI Taxonomy" id="652676"/>
    <lineage>
        <taxon>unclassified sequences</taxon>
        <taxon>metagenomes</taxon>
        <taxon>ecological metagenomes</taxon>
    </lineage>
</organism>